<keyword evidence="1" id="KW-0472">Membrane</keyword>
<feature type="transmembrane region" description="Helical" evidence="1">
    <location>
        <begin position="77"/>
        <end position="99"/>
    </location>
</feature>
<dbReference type="AlphaFoldDB" id="A0A174G7V8"/>
<feature type="transmembrane region" description="Helical" evidence="1">
    <location>
        <begin position="106"/>
        <end position="128"/>
    </location>
</feature>
<gene>
    <name evidence="2" type="ORF">ERS852471_01801</name>
</gene>
<keyword evidence="1" id="KW-0812">Transmembrane</keyword>
<reference evidence="2 3" key="1">
    <citation type="submission" date="2015-09" db="EMBL/GenBank/DDBJ databases">
        <authorList>
            <consortium name="Pathogen Informatics"/>
        </authorList>
    </citation>
    <scope>NUCLEOTIDE SEQUENCE [LARGE SCALE GENOMIC DNA]</scope>
    <source>
        <strain evidence="2 3">2789STDY5834856</strain>
    </source>
</reference>
<protein>
    <submittedName>
        <fullName evidence="2">Sporulation stage II, protein M</fullName>
    </submittedName>
</protein>
<dbReference type="Pfam" id="PF01944">
    <property type="entry name" value="SpoIIM"/>
    <property type="match status" value="1"/>
</dbReference>
<dbReference type="Proteomes" id="UP000095594">
    <property type="component" value="Unassembled WGS sequence"/>
</dbReference>
<name>A0A174G7V8_9CLOT</name>
<evidence type="ECO:0000313" key="2">
    <source>
        <dbReference type="EMBL" id="CUO57228.1"/>
    </source>
</evidence>
<dbReference type="EMBL" id="CYZX01000011">
    <property type="protein sequence ID" value="CUO57228.1"/>
    <property type="molecule type" value="Genomic_DNA"/>
</dbReference>
<evidence type="ECO:0000256" key="1">
    <source>
        <dbReference type="SAM" id="Phobius"/>
    </source>
</evidence>
<sequence length="211" mass="24159">MNIINKAQHNYKENKIFYFMVFIFFCVGITLGTFMVKYMNYNDATDLTDYFLTFTKSIVSEQVNTKVLLLDVLKKNLILLTAIVLFGFTIFGAPLILLIDLIKGFTLGYTFSFLLTSFDGKGIWLAVASTLPQNIIYIPCFIALSIVFIQFSSMKLRDRFFNKGKVNTIVEKEIIFKVGVFLCVFIVGTIVETYLCPNLIKFILTNVYKIV</sequence>
<dbReference type="InterPro" id="IPR014196">
    <property type="entry name" value="SpoIIM"/>
</dbReference>
<accession>A0A174G7V8</accession>
<keyword evidence="1" id="KW-1133">Transmembrane helix</keyword>
<dbReference type="NCBIfam" id="TIGR02831">
    <property type="entry name" value="spo_II_M"/>
    <property type="match status" value="1"/>
</dbReference>
<dbReference type="PIRSF" id="PIRSF038973">
    <property type="entry name" value="SpoIIM"/>
    <property type="match status" value="1"/>
</dbReference>
<organism evidence="2 3">
    <name type="scientific">Clostridium disporicum</name>
    <dbReference type="NCBI Taxonomy" id="84024"/>
    <lineage>
        <taxon>Bacteria</taxon>
        <taxon>Bacillati</taxon>
        <taxon>Bacillota</taxon>
        <taxon>Clostridia</taxon>
        <taxon>Eubacteriales</taxon>
        <taxon>Clostridiaceae</taxon>
        <taxon>Clostridium</taxon>
    </lineage>
</organism>
<proteinExistence type="predicted"/>
<feature type="transmembrane region" description="Helical" evidence="1">
    <location>
        <begin position="16"/>
        <end position="36"/>
    </location>
</feature>
<dbReference type="InterPro" id="IPR002798">
    <property type="entry name" value="SpoIIM-like"/>
</dbReference>
<feature type="transmembrane region" description="Helical" evidence="1">
    <location>
        <begin position="174"/>
        <end position="195"/>
    </location>
</feature>
<dbReference type="RefSeq" id="WP_055265800.1">
    <property type="nucleotide sequence ID" value="NZ_CABIXQ010000011.1"/>
</dbReference>
<feature type="transmembrane region" description="Helical" evidence="1">
    <location>
        <begin position="134"/>
        <end position="153"/>
    </location>
</feature>
<dbReference type="OrthoDB" id="1707382at2"/>
<evidence type="ECO:0000313" key="3">
    <source>
        <dbReference type="Proteomes" id="UP000095594"/>
    </source>
</evidence>